<evidence type="ECO:0000256" key="1">
    <source>
        <dbReference type="SAM" id="MobiDB-lite"/>
    </source>
</evidence>
<name>A0AAE0V1P4_9TELE</name>
<evidence type="ECO:0000313" key="3">
    <source>
        <dbReference type="EMBL" id="KAK3535514.1"/>
    </source>
</evidence>
<protein>
    <recommendedName>
        <fullName evidence="2">Sleeping Beauty transposase HTH domain-containing protein</fullName>
    </recommendedName>
</protein>
<dbReference type="Gene3D" id="1.10.10.10">
    <property type="entry name" value="Winged helix-like DNA-binding domain superfamily/Winged helix DNA-binding domain"/>
    <property type="match status" value="1"/>
</dbReference>
<proteinExistence type="predicted"/>
<evidence type="ECO:0000259" key="2">
    <source>
        <dbReference type="Pfam" id="PF25787"/>
    </source>
</evidence>
<feature type="domain" description="Sleeping Beauty transposase HTH" evidence="2">
    <location>
        <begin position="66"/>
        <end position="117"/>
    </location>
</feature>
<dbReference type="Pfam" id="PF25787">
    <property type="entry name" value="HTH_SB"/>
    <property type="match status" value="1"/>
</dbReference>
<reference evidence="3" key="1">
    <citation type="submission" date="2023-06" db="EMBL/GenBank/DDBJ databases">
        <title>Male Hemibagrus guttatus genome.</title>
        <authorList>
            <person name="Bian C."/>
        </authorList>
    </citation>
    <scope>NUCLEOTIDE SEQUENCE</scope>
    <source>
        <strain evidence="3">Male_cb2023</strain>
        <tissue evidence="3">Muscle</tissue>
    </source>
</reference>
<accession>A0AAE0V1P4</accession>
<gene>
    <name evidence="3" type="ORF">QTP70_016937</name>
</gene>
<sequence length="240" mass="26838">MPEPPQLSPFDVEEQRLYSELLPGDRATCPISKGAPRHPTEEAHFSRLYPRSYPFGHDPELMTIVMAKTKELTEDPRLRIVAAHKSGKGYKTISKCFEVPVTTVQSIIKKYKTFRTVKNLRGRGRKPKGTPVLAKRIVRETENYSIDSSYVNSRAHLIKSTSTFKDMEGNSLKDSGHEESDQTDSEHDVQRGHYADTAVNDALNMTVTPSSCQLSDPGVTTANHLSPPIPIFCILNTCTH</sequence>
<dbReference type="InterPro" id="IPR036388">
    <property type="entry name" value="WH-like_DNA-bd_sf"/>
</dbReference>
<feature type="compositionally biased region" description="Basic and acidic residues" evidence="1">
    <location>
        <begin position="174"/>
        <end position="190"/>
    </location>
</feature>
<feature type="region of interest" description="Disordered" evidence="1">
    <location>
        <begin position="166"/>
        <end position="190"/>
    </location>
</feature>
<dbReference type="Proteomes" id="UP001274896">
    <property type="component" value="Unassembled WGS sequence"/>
</dbReference>
<dbReference type="InterPro" id="IPR057667">
    <property type="entry name" value="HTH_SB"/>
</dbReference>
<dbReference type="EMBL" id="JAUCMX010000009">
    <property type="protein sequence ID" value="KAK3535514.1"/>
    <property type="molecule type" value="Genomic_DNA"/>
</dbReference>
<dbReference type="AlphaFoldDB" id="A0AAE0V1P4"/>
<evidence type="ECO:0000313" key="4">
    <source>
        <dbReference type="Proteomes" id="UP001274896"/>
    </source>
</evidence>
<dbReference type="SUPFAM" id="SSF46689">
    <property type="entry name" value="Homeodomain-like"/>
    <property type="match status" value="1"/>
</dbReference>
<comment type="caution">
    <text evidence="3">The sequence shown here is derived from an EMBL/GenBank/DDBJ whole genome shotgun (WGS) entry which is preliminary data.</text>
</comment>
<keyword evidence="4" id="KW-1185">Reference proteome</keyword>
<dbReference type="InterPro" id="IPR009057">
    <property type="entry name" value="Homeodomain-like_sf"/>
</dbReference>
<organism evidence="3 4">
    <name type="scientific">Hemibagrus guttatus</name>
    <dbReference type="NCBI Taxonomy" id="175788"/>
    <lineage>
        <taxon>Eukaryota</taxon>
        <taxon>Metazoa</taxon>
        <taxon>Chordata</taxon>
        <taxon>Craniata</taxon>
        <taxon>Vertebrata</taxon>
        <taxon>Euteleostomi</taxon>
        <taxon>Actinopterygii</taxon>
        <taxon>Neopterygii</taxon>
        <taxon>Teleostei</taxon>
        <taxon>Ostariophysi</taxon>
        <taxon>Siluriformes</taxon>
        <taxon>Bagridae</taxon>
        <taxon>Hemibagrus</taxon>
    </lineage>
</organism>